<dbReference type="InterPro" id="IPR007863">
    <property type="entry name" value="Peptidase_M16_C"/>
</dbReference>
<dbReference type="OrthoDB" id="9811314at2"/>
<dbReference type="RefSeq" id="WP_007173323.1">
    <property type="nucleotide sequence ID" value="NZ_GG704780.1"/>
</dbReference>
<dbReference type="PANTHER" id="PTHR43690">
    <property type="entry name" value="NARDILYSIN"/>
    <property type="match status" value="1"/>
</dbReference>
<dbReference type="Pfam" id="PF05193">
    <property type="entry name" value="Peptidase_M16_C"/>
    <property type="match status" value="2"/>
</dbReference>
<dbReference type="PROSITE" id="PS00143">
    <property type="entry name" value="INSULINASE"/>
    <property type="match status" value="1"/>
</dbReference>
<keyword evidence="12" id="KW-1185">Reference proteome</keyword>
<evidence type="ECO:0000256" key="2">
    <source>
        <dbReference type="ARBA" id="ARBA00007261"/>
    </source>
</evidence>
<evidence type="ECO:0000256" key="5">
    <source>
        <dbReference type="ARBA" id="ARBA00022801"/>
    </source>
</evidence>
<dbReference type="AlphaFoldDB" id="D1PW83"/>
<reference evidence="11 12" key="1">
    <citation type="submission" date="2009-10" db="EMBL/GenBank/DDBJ databases">
        <authorList>
            <person name="Qin X."/>
            <person name="Bachman B."/>
            <person name="Battles P."/>
            <person name="Bell A."/>
            <person name="Bess C."/>
            <person name="Bickham C."/>
            <person name="Chaboub L."/>
            <person name="Chen D."/>
            <person name="Coyle M."/>
            <person name="Deiros D.R."/>
            <person name="Dinh H."/>
            <person name="Forbes L."/>
            <person name="Fowler G."/>
            <person name="Francisco L."/>
            <person name="Fu Q."/>
            <person name="Gubbala S."/>
            <person name="Hale W."/>
            <person name="Han Y."/>
            <person name="Hemphill L."/>
            <person name="Highlander S.K."/>
            <person name="Hirani K."/>
            <person name="Hogues M."/>
            <person name="Jackson L."/>
            <person name="Jakkamsetti A."/>
            <person name="Javaid M."/>
            <person name="Jiang H."/>
            <person name="Korchina V."/>
            <person name="Kovar C."/>
            <person name="Lara F."/>
            <person name="Lee S."/>
            <person name="Mata R."/>
            <person name="Mathew T."/>
            <person name="Moen C."/>
            <person name="Morales K."/>
            <person name="Munidasa M."/>
            <person name="Nazareth L."/>
            <person name="Ngo R."/>
            <person name="Nguyen L."/>
            <person name="Okwuonu G."/>
            <person name="Ongeri F."/>
            <person name="Patil S."/>
            <person name="Petrosino J."/>
            <person name="Pham C."/>
            <person name="Pham P."/>
            <person name="Pu L.-L."/>
            <person name="Puazo M."/>
            <person name="Raj R."/>
            <person name="Reid J."/>
            <person name="Rouhana J."/>
            <person name="Saada N."/>
            <person name="Shang Y."/>
            <person name="Simmons D."/>
            <person name="Thornton R."/>
            <person name="Warren J."/>
            <person name="Weissenberger G."/>
            <person name="Zhang J."/>
            <person name="Zhang L."/>
            <person name="Zhou C."/>
            <person name="Zhu D."/>
            <person name="Muzny D."/>
            <person name="Worley K."/>
            <person name="Gibbs R."/>
        </authorList>
    </citation>
    <scope>NUCLEOTIDE SEQUENCE [LARGE SCALE GENOMIC DNA]</scope>
    <source>
        <strain evidence="11 12">DSM 17361</strain>
    </source>
</reference>
<gene>
    <name evidence="11" type="ORF">HMPREF0645_1218</name>
</gene>
<sequence length="938" mass="107254">MKQILTIVAAFIACNLCAQESLIETDKTIRKGVLSNGMTYYIRHNNQTKGVAEFYIAQKVGSILEEPRQRGLAHFLEHMAFNGTRHFPGDSIQPGIVKWCESVGIKFGTNLNAYTSVDQTVYNISAVPVGREGVIDSCLLILHDWSHDLLLTDREIDKERGVIEEEWRSRRTGMAMQRLAEQSMPVIYAGTKYADCMPIGNMDIVRNFPYKDLRDYYHRWYRPDLQAIIVIGDIDEDQIEAKIKALFSPIPMPKNPAPRIYYPVGDNQRMIVYTATDKEQPTVNFTLYMKRDITPKEQRNTLRNYADDYKTSILRMAINDRLEELTRAANTPFISASVRDGNFFMSTTKDVFELSGVFKEGKVAEGIRMLVGEVERTRANGITEQELKRGKAEMLSYAESGYNDRDNRRNGDFVEACVENFLEAAPIIAPEKELEIVRQLDATVTLADINALAKEIITNKNQVVTLFGPEKDSFTMPSKSTIEKTILKAQTERYAPYVEKELSDRLIDTLPTPGSIVSERSYKYGYTELTLSNGMHVYVRPTDFEADEVNLKLFSMGGKSHYPDEDMPNLTYLMSGATIGGVGQYDNLTLEKMLAGKTASVSPFIDDETEGMKGSSNVKDIQTLLELIHLYFTQPRKDPEAFRNLMEQQDEFLTNSHVNPMIAYNDTLHKVAYATDRLESMNKKLLKKVSYDRIMQIYKERFANAADFKLILTGNIDLERLRPLLCLYMATLPANDTFEQVGTHGAKLIDGEKIHIFTKEQTTPSAITTIVIKGKMEYNNRNDLLMDAIGQLLRIVYTDKVREEKGGVYDVQVSGSLQHHPYDEAMLRIAFQTDPQKYKELIPIIYEQLHKMADEGPTQEDLDKVKTYELKVYNQVQRMNNYWEYVVYNDLFNGIDVDTNFRSIVESMTSEEIRNTLRQLLNQKNCIEVTMTQKPNTR</sequence>
<dbReference type="GO" id="GO:0046872">
    <property type="term" value="F:metal ion binding"/>
    <property type="evidence" value="ECO:0007669"/>
    <property type="project" value="UniProtKB-KW"/>
</dbReference>
<comment type="similarity">
    <text evidence="2 8">Belongs to the peptidase M16 family.</text>
</comment>
<comment type="caution">
    <text evidence="11">The sequence shown here is derived from an EMBL/GenBank/DDBJ whole genome shotgun (WGS) entry which is preliminary data.</text>
</comment>
<name>D1PW83_9BACT</name>
<dbReference type="eggNOG" id="COG0612">
    <property type="taxonomic scope" value="Bacteria"/>
</dbReference>
<dbReference type="InterPro" id="IPR011249">
    <property type="entry name" value="Metalloenz_LuxS/M16"/>
</dbReference>
<evidence type="ECO:0000256" key="8">
    <source>
        <dbReference type="RuleBase" id="RU004447"/>
    </source>
</evidence>
<evidence type="ECO:0000259" key="10">
    <source>
        <dbReference type="Pfam" id="PF05193"/>
    </source>
</evidence>
<evidence type="ECO:0000256" key="7">
    <source>
        <dbReference type="ARBA" id="ARBA00023049"/>
    </source>
</evidence>
<dbReference type="Proteomes" id="UP000003160">
    <property type="component" value="Unassembled WGS sequence"/>
</dbReference>
<evidence type="ECO:0000313" key="11">
    <source>
        <dbReference type="EMBL" id="EFA44360.1"/>
    </source>
</evidence>
<feature type="domain" description="Peptidase M16 C-terminal" evidence="10">
    <location>
        <begin position="688"/>
        <end position="867"/>
    </location>
</feature>
<dbReference type="InterPro" id="IPR001431">
    <property type="entry name" value="Pept_M16_Zn_BS"/>
</dbReference>
<evidence type="ECO:0000256" key="1">
    <source>
        <dbReference type="ARBA" id="ARBA00001947"/>
    </source>
</evidence>
<keyword evidence="4" id="KW-0479">Metal-binding</keyword>
<dbReference type="HOGENOM" id="CLU_008156_0_0_10"/>
<feature type="domain" description="Peptidase M16 N-terminal" evidence="9">
    <location>
        <begin position="45"/>
        <end position="168"/>
    </location>
</feature>
<accession>D1PW83</accession>
<keyword evidence="3" id="KW-0645">Protease</keyword>
<dbReference type="Gene3D" id="3.30.830.10">
    <property type="entry name" value="Metalloenzyme, LuxS/M16 peptidase-like"/>
    <property type="match status" value="4"/>
</dbReference>
<keyword evidence="5 11" id="KW-0378">Hydrolase</keyword>
<dbReference type="GO" id="GO:0004222">
    <property type="term" value="F:metalloendopeptidase activity"/>
    <property type="evidence" value="ECO:0007669"/>
    <property type="project" value="InterPro"/>
</dbReference>
<proteinExistence type="inferred from homology"/>
<evidence type="ECO:0000313" key="12">
    <source>
        <dbReference type="Proteomes" id="UP000003160"/>
    </source>
</evidence>
<comment type="cofactor">
    <cofactor evidence="1">
        <name>Zn(2+)</name>
        <dbReference type="ChEBI" id="CHEBI:29105"/>
    </cofactor>
</comment>
<feature type="domain" description="Peptidase M16 C-terminal" evidence="10">
    <location>
        <begin position="208"/>
        <end position="393"/>
    </location>
</feature>
<protein>
    <submittedName>
        <fullName evidence="11">Peptidase M16 inactive domain protein</fullName>
        <ecNumber evidence="11">3.4.24.-</ecNumber>
    </submittedName>
</protein>
<dbReference type="PANTHER" id="PTHR43690:SF17">
    <property type="entry name" value="PROTEIN YHJJ"/>
    <property type="match status" value="1"/>
</dbReference>
<evidence type="ECO:0000256" key="3">
    <source>
        <dbReference type="ARBA" id="ARBA00022670"/>
    </source>
</evidence>
<evidence type="ECO:0000256" key="4">
    <source>
        <dbReference type="ARBA" id="ARBA00022723"/>
    </source>
</evidence>
<dbReference type="EC" id="3.4.24.-" evidence="11"/>
<dbReference type="EMBL" id="ACKS01000052">
    <property type="protein sequence ID" value="EFA44360.1"/>
    <property type="molecule type" value="Genomic_DNA"/>
</dbReference>
<keyword evidence="6" id="KW-0862">Zinc</keyword>
<organism evidence="11 12">
    <name type="scientific">Hallella bergensis DSM 17361</name>
    <dbReference type="NCBI Taxonomy" id="585502"/>
    <lineage>
        <taxon>Bacteria</taxon>
        <taxon>Pseudomonadati</taxon>
        <taxon>Bacteroidota</taxon>
        <taxon>Bacteroidia</taxon>
        <taxon>Bacteroidales</taxon>
        <taxon>Prevotellaceae</taxon>
        <taxon>Hallella</taxon>
    </lineage>
</organism>
<dbReference type="InterPro" id="IPR011765">
    <property type="entry name" value="Pept_M16_N"/>
</dbReference>
<dbReference type="Pfam" id="PF00675">
    <property type="entry name" value="Peptidase_M16"/>
    <property type="match status" value="1"/>
</dbReference>
<keyword evidence="7" id="KW-0482">Metalloprotease</keyword>
<evidence type="ECO:0000259" key="9">
    <source>
        <dbReference type="Pfam" id="PF00675"/>
    </source>
</evidence>
<dbReference type="GO" id="GO:0006508">
    <property type="term" value="P:proteolysis"/>
    <property type="evidence" value="ECO:0007669"/>
    <property type="project" value="UniProtKB-KW"/>
</dbReference>
<evidence type="ECO:0000256" key="6">
    <source>
        <dbReference type="ARBA" id="ARBA00022833"/>
    </source>
</evidence>
<dbReference type="InterPro" id="IPR050626">
    <property type="entry name" value="Peptidase_M16"/>
</dbReference>
<dbReference type="SUPFAM" id="SSF63411">
    <property type="entry name" value="LuxS/MPP-like metallohydrolase"/>
    <property type="match status" value="4"/>
</dbReference>